<comment type="caution">
    <text evidence="1">The sequence shown here is derived from an EMBL/GenBank/DDBJ whole genome shotgun (WGS) entry which is preliminary data.</text>
</comment>
<name>A0ABT4UVE9_9PSEU</name>
<accession>A0ABT4UVE9</accession>
<dbReference type="Proteomes" id="UP001210380">
    <property type="component" value="Unassembled WGS sequence"/>
</dbReference>
<keyword evidence="2" id="KW-1185">Reference proteome</keyword>
<evidence type="ECO:0000313" key="2">
    <source>
        <dbReference type="Proteomes" id="UP001210380"/>
    </source>
</evidence>
<sequence length="104" mass="11439">MIEVTGGATMGSRFVIDYADTTGIPVSRNSHFPVETSGWARADDGNRIGAVRHQFRDNAQGGFSAMLPVAFPATLPPWMITEHRWHLACEFSNWVCAFVDSAPQ</sequence>
<protein>
    <submittedName>
        <fullName evidence="1">Uncharacterized protein</fullName>
    </submittedName>
</protein>
<reference evidence="1 2" key="1">
    <citation type="submission" date="2022-11" db="EMBL/GenBank/DDBJ databases">
        <title>Draft genome sequence of Saccharopolyspora sp. WRP15-2 isolated from rhizosphere soils of wild rice in Thailand.</title>
        <authorList>
            <person name="Duangmal K."/>
            <person name="Kammanee S."/>
            <person name="Muangham S."/>
        </authorList>
    </citation>
    <scope>NUCLEOTIDE SEQUENCE [LARGE SCALE GENOMIC DNA]</scope>
    <source>
        <strain evidence="1 2">WRP15-2</strain>
    </source>
</reference>
<organism evidence="1 2">
    <name type="scientific">Saccharopolyspora oryzae</name>
    <dbReference type="NCBI Taxonomy" id="2997343"/>
    <lineage>
        <taxon>Bacteria</taxon>
        <taxon>Bacillati</taxon>
        <taxon>Actinomycetota</taxon>
        <taxon>Actinomycetes</taxon>
        <taxon>Pseudonocardiales</taxon>
        <taxon>Pseudonocardiaceae</taxon>
        <taxon>Saccharopolyspora</taxon>
    </lineage>
</organism>
<gene>
    <name evidence="1" type="ORF">OU415_09620</name>
</gene>
<evidence type="ECO:0000313" key="1">
    <source>
        <dbReference type="EMBL" id="MDA3625694.1"/>
    </source>
</evidence>
<dbReference type="EMBL" id="JAQGLA010000010">
    <property type="protein sequence ID" value="MDA3625694.1"/>
    <property type="molecule type" value="Genomic_DNA"/>
</dbReference>
<dbReference type="RefSeq" id="WP_270948266.1">
    <property type="nucleotide sequence ID" value="NZ_JAQGLA010000010.1"/>
</dbReference>
<proteinExistence type="predicted"/>